<gene>
    <name evidence="2" type="ORF">A2654_02560</name>
</gene>
<dbReference type="AlphaFoldDB" id="A0A1G2E2J2"/>
<feature type="domain" description="NTP pyrophosphohydrolase MazG-like" evidence="1">
    <location>
        <begin position="33"/>
        <end position="101"/>
    </location>
</feature>
<comment type="caution">
    <text evidence="2">The sequence shown here is derived from an EMBL/GenBank/DDBJ whole genome shotgun (WGS) entry which is preliminary data.</text>
</comment>
<dbReference type="InterPro" id="IPR004518">
    <property type="entry name" value="MazG-like_dom"/>
</dbReference>
<dbReference type="CDD" id="cd11541">
    <property type="entry name" value="NTP-PPase_u4"/>
    <property type="match status" value="1"/>
</dbReference>
<organism evidence="2 3">
    <name type="scientific">Candidatus Nealsonbacteria bacterium RIFCSPHIGHO2_01_FULL_43_31</name>
    <dbReference type="NCBI Taxonomy" id="1801665"/>
    <lineage>
        <taxon>Bacteria</taxon>
        <taxon>Candidatus Nealsoniibacteriota</taxon>
    </lineage>
</organism>
<evidence type="ECO:0000313" key="2">
    <source>
        <dbReference type="EMBL" id="OGZ20054.1"/>
    </source>
</evidence>
<dbReference type="Pfam" id="PF03819">
    <property type="entry name" value="MazG"/>
    <property type="match status" value="1"/>
</dbReference>
<evidence type="ECO:0000259" key="1">
    <source>
        <dbReference type="Pfam" id="PF03819"/>
    </source>
</evidence>
<dbReference type="PIRSF" id="PIRSF006639">
    <property type="entry name" value="UCP006639_pph"/>
    <property type="match status" value="1"/>
</dbReference>
<name>A0A1G2E2J2_9BACT</name>
<dbReference type="Gene3D" id="1.10.287.1080">
    <property type="entry name" value="MazG-like"/>
    <property type="match status" value="1"/>
</dbReference>
<evidence type="ECO:0000313" key="3">
    <source>
        <dbReference type="Proteomes" id="UP000178721"/>
    </source>
</evidence>
<dbReference type="InterPro" id="IPR011379">
    <property type="entry name" value="MazG-related_GP37"/>
</dbReference>
<sequence length="116" mass="13474">MEKINNLKEYQELCKNTSQKFDDKEKEILTWGLGIAGEAGDVAGCIKKTFSHKNDQTAGIRENIGDTMWYMAMICNYFGWDFDEVLGENIEKLKKRYPQGFTEQHAKRNGVDWNEK</sequence>
<proteinExistence type="predicted"/>
<dbReference type="EMBL" id="MHMA01000028">
    <property type="protein sequence ID" value="OGZ20054.1"/>
    <property type="molecule type" value="Genomic_DNA"/>
</dbReference>
<reference evidence="2 3" key="1">
    <citation type="journal article" date="2016" name="Nat. Commun.">
        <title>Thousands of microbial genomes shed light on interconnected biogeochemical processes in an aquifer system.</title>
        <authorList>
            <person name="Anantharaman K."/>
            <person name="Brown C.T."/>
            <person name="Hug L.A."/>
            <person name="Sharon I."/>
            <person name="Castelle C.J."/>
            <person name="Probst A.J."/>
            <person name="Thomas B.C."/>
            <person name="Singh A."/>
            <person name="Wilkins M.J."/>
            <person name="Karaoz U."/>
            <person name="Brodie E.L."/>
            <person name="Williams K.H."/>
            <person name="Hubbard S.S."/>
            <person name="Banfield J.F."/>
        </authorList>
    </citation>
    <scope>NUCLEOTIDE SEQUENCE [LARGE SCALE GENOMIC DNA]</scope>
</reference>
<dbReference type="SUPFAM" id="SSF101386">
    <property type="entry name" value="all-alpha NTP pyrophosphatases"/>
    <property type="match status" value="1"/>
</dbReference>
<protein>
    <recommendedName>
        <fullName evidence="1">NTP pyrophosphohydrolase MazG-like domain-containing protein</fullName>
    </recommendedName>
</protein>
<accession>A0A1G2E2J2</accession>
<dbReference type="Proteomes" id="UP000178721">
    <property type="component" value="Unassembled WGS sequence"/>
</dbReference>